<reference evidence="3 4" key="1">
    <citation type="submission" date="2018-04" db="EMBL/GenBank/DDBJ databases">
        <title>Genome of Nocardioides gansuensis WSJ-1.</title>
        <authorList>
            <person name="Wu S."/>
            <person name="Wang G."/>
        </authorList>
    </citation>
    <scope>NUCLEOTIDE SEQUENCE [LARGE SCALE GENOMIC DNA]</scope>
    <source>
        <strain evidence="3 4">WSJ-1</strain>
    </source>
</reference>
<evidence type="ECO:0000313" key="4">
    <source>
        <dbReference type="Proteomes" id="UP000246018"/>
    </source>
</evidence>
<feature type="domain" description="YdbS-like PH" evidence="2">
    <location>
        <begin position="63"/>
        <end position="142"/>
    </location>
</feature>
<feature type="transmembrane region" description="Helical" evidence="1">
    <location>
        <begin position="218"/>
        <end position="245"/>
    </location>
</feature>
<keyword evidence="4" id="KW-1185">Reference proteome</keyword>
<dbReference type="RefSeq" id="WP_116574567.1">
    <property type="nucleotide sequence ID" value="NZ_QDGZ01000016.1"/>
</dbReference>
<evidence type="ECO:0000313" key="3">
    <source>
        <dbReference type="EMBL" id="PVG80672.1"/>
    </source>
</evidence>
<feature type="transmembrane region" description="Helical" evidence="1">
    <location>
        <begin position="176"/>
        <end position="198"/>
    </location>
</feature>
<dbReference type="InterPro" id="IPR014529">
    <property type="entry name" value="UCP026631"/>
</dbReference>
<proteinExistence type="predicted"/>
<keyword evidence="1" id="KW-0472">Membrane</keyword>
<comment type="caution">
    <text evidence="3">The sequence shown here is derived from an EMBL/GenBank/DDBJ whole genome shotgun (WGS) entry which is preliminary data.</text>
</comment>
<gene>
    <name evidence="3" type="ORF">DDE18_21980</name>
</gene>
<sequence>MTDLGPEPWLRLDPRMLLVHPVREVVRFLPALVGLLVAGGASGAGAWTLLGVVVPVGLGVVRYLTTSYRIAAGRVELRRGLLRRHTLSTPIDRVRTVDLSATLVHRVLGLSTVVLGTGSVSADADERLELDALPQPQAVALRGQLLQAGRSTESASDGTPATALPSRTVARFEPRWLWYAPFTGAGLVAAAALIGALAQGMEMFDLRVALSEEDVSTVTGAVAVTALLTVLVLSAALAVIGYLVLNWGFTLSQEGGAWHVRRGLLTTRETSLDEARVAGVARGEPAALRLARGARLSAIATGLERSRERSILVPPAPAGIVAVAASEVLGTAAPMHAPLRPHGRAAVRRRYTRALTGSVPFVIGTAGAVAAGASVWWLLVAVVAVCVALGLARDRALALGHCLVDGFVVTRSGSLLRQRDALATGHVIGWTFRDSWFQRRVGLLTLEATTAGGRGRVGVPDVPAAEAIELADACVPGLVSQFTAPSRS</sequence>
<feature type="transmembrane region" description="Helical" evidence="1">
    <location>
        <begin position="375"/>
        <end position="392"/>
    </location>
</feature>
<feature type="transmembrane region" description="Helical" evidence="1">
    <location>
        <begin position="351"/>
        <end position="369"/>
    </location>
</feature>
<keyword evidence="1" id="KW-0812">Transmembrane</keyword>
<keyword evidence="1" id="KW-1133">Transmembrane helix</keyword>
<dbReference type="Pfam" id="PF03703">
    <property type="entry name" value="bPH_2"/>
    <property type="match status" value="2"/>
</dbReference>
<dbReference type="EMBL" id="QDGZ01000016">
    <property type="protein sequence ID" value="PVG80672.1"/>
    <property type="molecule type" value="Genomic_DNA"/>
</dbReference>
<dbReference type="AlphaFoldDB" id="A0A2T8F4N1"/>
<name>A0A2T8F4N1_9ACTN</name>
<protein>
    <recommendedName>
        <fullName evidence="2">YdbS-like PH domain-containing protein</fullName>
    </recommendedName>
</protein>
<accession>A0A2T8F4N1</accession>
<dbReference type="OrthoDB" id="4121259at2"/>
<dbReference type="InterPro" id="IPR005182">
    <property type="entry name" value="YdbS-like_PH"/>
</dbReference>
<feature type="domain" description="YdbS-like PH" evidence="2">
    <location>
        <begin position="405"/>
        <end position="473"/>
    </location>
</feature>
<dbReference type="PIRSF" id="PIRSF026631">
    <property type="entry name" value="UCP026631"/>
    <property type="match status" value="1"/>
</dbReference>
<feature type="transmembrane region" description="Helical" evidence="1">
    <location>
        <begin position="28"/>
        <end position="61"/>
    </location>
</feature>
<dbReference type="Proteomes" id="UP000246018">
    <property type="component" value="Unassembled WGS sequence"/>
</dbReference>
<evidence type="ECO:0000256" key="1">
    <source>
        <dbReference type="SAM" id="Phobius"/>
    </source>
</evidence>
<organism evidence="3 4">
    <name type="scientific">Nocardioides gansuensis</name>
    <dbReference type="NCBI Taxonomy" id="2138300"/>
    <lineage>
        <taxon>Bacteria</taxon>
        <taxon>Bacillati</taxon>
        <taxon>Actinomycetota</taxon>
        <taxon>Actinomycetes</taxon>
        <taxon>Propionibacteriales</taxon>
        <taxon>Nocardioidaceae</taxon>
        <taxon>Nocardioides</taxon>
    </lineage>
</organism>
<dbReference type="PANTHER" id="PTHR34473:SF2">
    <property type="entry name" value="UPF0699 TRANSMEMBRANE PROTEIN YDBT"/>
    <property type="match status" value="1"/>
</dbReference>
<dbReference type="PANTHER" id="PTHR34473">
    <property type="entry name" value="UPF0699 TRANSMEMBRANE PROTEIN YDBS"/>
    <property type="match status" value="1"/>
</dbReference>
<evidence type="ECO:0000259" key="2">
    <source>
        <dbReference type="Pfam" id="PF03703"/>
    </source>
</evidence>